<dbReference type="EMBL" id="LR536450">
    <property type="protein sequence ID" value="VFU09751.1"/>
    <property type="molecule type" value="Genomic_DNA"/>
</dbReference>
<accession>A0A4U8Z2Y3</accession>
<proteinExistence type="predicted"/>
<dbReference type="Proteomes" id="UP000294360">
    <property type="component" value="Chromosome"/>
</dbReference>
<reference evidence="2 3" key="1">
    <citation type="submission" date="2019-03" db="EMBL/GenBank/DDBJ databases">
        <authorList>
            <person name="Kox A.R. M."/>
        </authorList>
    </citation>
    <scope>NUCLEOTIDE SEQUENCE [LARGE SCALE GENOMIC DNA]</scope>
    <source>
        <strain evidence="2">MTUNDRAET4 annotated genome</strain>
    </source>
</reference>
<sequence length="64" mass="6823">MTCAVGGRPEHPISCNRPKSRATRNSGYSFGVTAATVSASVPGMEDLRPLPPAQSLRLRRTSQP</sequence>
<evidence type="ECO:0000256" key="1">
    <source>
        <dbReference type="SAM" id="MobiDB-lite"/>
    </source>
</evidence>
<gene>
    <name evidence="2" type="ORF">MTUNDRAET4_2864</name>
</gene>
<protein>
    <submittedName>
        <fullName evidence="2">Uncharacterized protein</fullName>
    </submittedName>
</protein>
<dbReference type="KEGG" id="mtun:MTUNDRAET4_2864"/>
<evidence type="ECO:0000313" key="2">
    <source>
        <dbReference type="EMBL" id="VFU09751.1"/>
    </source>
</evidence>
<feature type="region of interest" description="Disordered" evidence="1">
    <location>
        <begin position="41"/>
        <end position="64"/>
    </location>
</feature>
<evidence type="ECO:0000313" key="3">
    <source>
        <dbReference type="Proteomes" id="UP000294360"/>
    </source>
</evidence>
<name>A0A4U8Z2Y3_METTU</name>
<feature type="region of interest" description="Disordered" evidence="1">
    <location>
        <begin position="1"/>
        <end position="27"/>
    </location>
</feature>
<dbReference type="AlphaFoldDB" id="A0A4U8Z2Y3"/>
<organism evidence="2 3">
    <name type="scientific">Methylocella tundrae</name>
    <dbReference type="NCBI Taxonomy" id="227605"/>
    <lineage>
        <taxon>Bacteria</taxon>
        <taxon>Pseudomonadati</taxon>
        <taxon>Pseudomonadota</taxon>
        <taxon>Alphaproteobacteria</taxon>
        <taxon>Hyphomicrobiales</taxon>
        <taxon>Beijerinckiaceae</taxon>
        <taxon>Methylocella</taxon>
    </lineage>
</organism>